<dbReference type="STRING" id="1344416.A0A139ABG7"/>
<dbReference type="PANTHER" id="PTHR21193">
    <property type="entry name" value="OXIDOREDUCTASE-LIKE DOMAIN-CONTAINING PROTEIN 1"/>
    <property type="match status" value="1"/>
</dbReference>
<feature type="region of interest" description="Disordered" evidence="1">
    <location>
        <begin position="203"/>
        <end position="223"/>
    </location>
</feature>
<dbReference type="AlphaFoldDB" id="A0A139ABG7"/>
<evidence type="ECO:0000313" key="4">
    <source>
        <dbReference type="Proteomes" id="UP000070544"/>
    </source>
</evidence>
<sequence length="223" mass="24168">MLPGHISRLESTAWQAIALRVTNGARAAAPRITTLSCTRRRTRSLQRGLTSSTSPEPSITSITHPSGSPAQLHPSPPLYTAPSPLLPSETPGSESTGPSIEDQLRALPETTLEWVADNMRPPEAPEPEWCCGSGCAHCVWDTHADSIERYKSLRAALFSELRSRETSLTSSIGASGTRTTSWSGKIARWEDIDRRRLLAQGGEDPATKAFRELEKTLKNGPGS</sequence>
<keyword evidence="4" id="KW-1185">Reference proteome</keyword>
<reference evidence="3 4" key="1">
    <citation type="journal article" date="2015" name="Genome Biol. Evol.">
        <title>Phylogenomic analyses indicate that early fungi evolved digesting cell walls of algal ancestors of land plants.</title>
        <authorList>
            <person name="Chang Y."/>
            <person name="Wang S."/>
            <person name="Sekimoto S."/>
            <person name="Aerts A.L."/>
            <person name="Choi C."/>
            <person name="Clum A."/>
            <person name="LaButti K.M."/>
            <person name="Lindquist E.A."/>
            <person name="Yee Ngan C."/>
            <person name="Ohm R.A."/>
            <person name="Salamov A.A."/>
            <person name="Grigoriev I.V."/>
            <person name="Spatafora J.W."/>
            <person name="Berbee M.L."/>
        </authorList>
    </citation>
    <scope>NUCLEOTIDE SEQUENCE [LARGE SCALE GENOMIC DNA]</scope>
    <source>
        <strain evidence="3 4">JEL478</strain>
    </source>
</reference>
<evidence type="ECO:0000256" key="1">
    <source>
        <dbReference type="SAM" id="MobiDB-lite"/>
    </source>
</evidence>
<feature type="compositionally biased region" description="Basic and acidic residues" evidence="1">
    <location>
        <begin position="205"/>
        <end position="217"/>
    </location>
</feature>
<evidence type="ECO:0000259" key="2">
    <source>
        <dbReference type="Pfam" id="PF09791"/>
    </source>
</evidence>
<proteinExistence type="predicted"/>
<organism evidence="3 4">
    <name type="scientific">Gonapodya prolifera (strain JEL478)</name>
    <name type="common">Monoblepharis prolifera</name>
    <dbReference type="NCBI Taxonomy" id="1344416"/>
    <lineage>
        <taxon>Eukaryota</taxon>
        <taxon>Fungi</taxon>
        <taxon>Fungi incertae sedis</taxon>
        <taxon>Chytridiomycota</taxon>
        <taxon>Chytridiomycota incertae sedis</taxon>
        <taxon>Monoblepharidomycetes</taxon>
        <taxon>Monoblepharidales</taxon>
        <taxon>Gonapodyaceae</taxon>
        <taxon>Gonapodya</taxon>
    </lineage>
</organism>
<dbReference type="Proteomes" id="UP000070544">
    <property type="component" value="Unassembled WGS sequence"/>
</dbReference>
<dbReference type="InterPro" id="IPR039251">
    <property type="entry name" value="OXLD1"/>
</dbReference>
<protein>
    <recommendedName>
        <fullName evidence="2">Oxidoreductase-like domain-containing protein</fullName>
    </recommendedName>
</protein>
<dbReference type="Pfam" id="PF09791">
    <property type="entry name" value="Oxidored-like"/>
    <property type="match status" value="1"/>
</dbReference>
<gene>
    <name evidence="3" type="ORF">M427DRAFT_135958</name>
</gene>
<feature type="region of interest" description="Disordered" evidence="1">
    <location>
        <begin position="37"/>
        <end position="100"/>
    </location>
</feature>
<feature type="compositionally biased region" description="Low complexity" evidence="1">
    <location>
        <begin position="45"/>
        <end position="66"/>
    </location>
</feature>
<accession>A0A139ABG7</accession>
<dbReference type="OrthoDB" id="10064411at2759"/>
<dbReference type="EMBL" id="KQ965771">
    <property type="protein sequence ID" value="KXS14068.1"/>
    <property type="molecule type" value="Genomic_DNA"/>
</dbReference>
<feature type="domain" description="Oxidoreductase-like" evidence="2">
    <location>
        <begin position="121"/>
        <end position="154"/>
    </location>
</feature>
<evidence type="ECO:0000313" key="3">
    <source>
        <dbReference type="EMBL" id="KXS14068.1"/>
    </source>
</evidence>
<dbReference type="PANTHER" id="PTHR21193:SF3">
    <property type="entry name" value="OXIDOREDUCTASE-LIKE DOMAIN-CONTAINING PROTEIN 1"/>
    <property type="match status" value="1"/>
</dbReference>
<name>A0A139ABG7_GONPJ</name>
<dbReference type="InterPro" id="IPR019180">
    <property type="entry name" value="Oxidoreductase-like_N"/>
</dbReference>